<dbReference type="GO" id="GO:0005634">
    <property type="term" value="C:nucleus"/>
    <property type="evidence" value="ECO:0007669"/>
    <property type="project" value="UniProtKB-SubCell"/>
</dbReference>
<dbReference type="OrthoDB" id="5417730at2759"/>
<keyword evidence="12" id="KW-1185">Reference proteome</keyword>
<accession>A0A8H3FMR1</accession>
<comment type="similarity">
    <text evidence="2">Belongs to the ING family.</text>
</comment>
<dbReference type="SUPFAM" id="SSF57903">
    <property type="entry name" value="FYVE/PHD zinc finger"/>
    <property type="match status" value="1"/>
</dbReference>
<dbReference type="Gene3D" id="3.30.40.10">
    <property type="entry name" value="Zinc/RING finger domain, C3HC4 (zinc finger)"/>
    <property type="match status" value="1"/>
</dbReference>
<dbReference type="InterPro" id="IPR019786">
    <property type="entry name" value="Zinc_finger_PHD-type_CS"/>
</dbReference>
<evidence type="ECO:0000259" key="10">
    <source>
        <dbReference type="PROSITE" id="PS50016"/>
    </source>
</evidence>
<dbReference type="PROSITE" id="PS50016">
    <property type="entry name" value="ZF_PHD_2"/>
    <property type="match status" value="1"/>
</dbReference>
<dbReference type="GO" id="GO:0016740">
    <property type="term" value="F:transferase activity"/>
    <property type="evidence" value="ECO:0007669"/>
    <property type="project" value="UniProtKB-KW"/>
</dbReference>
<evidence type="ECO:0000256" key="2">
    <source>
        <dbReference type="ARBA" id="ARBA00010210"/>
    </source>
</evidence>
<keyword evidence="3" id="KW-0479">Metal-binding</keyword>
<dbReference type="AlphaFoldDB" id="A0A8H3FMR1"/>
<evidence type="ECO:0000313" key="12">
    <source>
        <dbReference type="Proteomes" id="UP000664534"/>
    </source>
</evidence>
<dbReference type="SMART" id="SM00249">
    <property type="entry name" value="PHD"/>
    <property type="match status" value="1"/>
</dbReference>
<dbReference type="GO" id="GO:0006325">
    <property type="term" value="P:chromatin organization"/>
    <property type="evidence" value="ECO:0007669"/>
    <property type="project" value="UniProtKB-KW"/>
</dbReference>
<proteinExistence type="inferred from homology"/>
<keyword evidence="6" id="KW-0156">Chromatin regulator</keyword>
<evidence type="ECO:0000256" key="1">
    <source>
        <dbReference type="ARBA" id="ARBA00004123"/>
    </source>
</evidence>
<keyword evidence="4 8" id="KW-0863">Zinc-finger</keyword>
<dbReference type="InterPro" id="IPR019787">
    <property type="entry name" value="Znf_PHD-finger"/>
</dbReference>
<dbReference type="InterPro" id="IPR028651">
    <property type="entry name" value="ING_fam"/>
</dbReference>
<dbReference type="PANTHER" id="PTHR10333:SF42">
    <property type="entry name" value="INHIBITOR OF GROWTH PROTEIN 5"/>
    <property type="match status" value="1"/>
</dbReference>
<feature type="compositionally biased region" description="Low complexity" evidence="9">
    <location>
        <begin position="324"/>
        <end position="333"/>
    </location>
</feature>
<evidence type="ECO:0000313" key="11">
    <source>
        <dbReference type="EMBL" id="CAF9927453.1"/>
    </source>
</evidence>
<protein>
    <submittedName>
        <fullName evidence="11">Histone acetyltransferase complex subunit</fullName>
    </submittedName>
</protein>
<reference evidence="11" key="1">
    <citation type="submission" date="2021-03" db="EMBL/GenBank/DDBJ databases">
        <authorList>
            <person name="Tagirdzhanova G."/>
        </authorList>
    </citation>
    <scope>NUCLEOTIDE SEQUENCE</scope>
</reference>
<comment type="subcellular location">
    <subcellularLocation>
        <location evidence="1">Nucleus</location>
    </subcellularLocation>
</comment>
<evidence type="ECO:0000256" key="7">
    <source>
        <dbReference type="ARBA" id="ARBA00023242"/>
    </source>
</evidence>
<dbReference type="InterPro" id="IPR013083">
    <property type="entry name" value="Znf_RING/FYVE/PHD"/>
</dbReference>
<dbReference type="GO" id="GO:0000785">
    <property type="term" value="C:chromatin"/>
    <property type="evidence" value="ECO:0007669"/>
    <property type="project" value="UniProtKB-ARBA"/>
</dbReference>
<evidence type="ECO:0000256" key="5">
    <source>
        <dbReference type="ARBA" id="ARBA00022833"/>
    </source>
</evidence>
<dbReference type="GO" id="GO:0008270">
    <property type="term" value="F:zinc ion binding"/>
    <property type="evidence" value="ECO:0007669"/>
    <property type="project" value="UniProtKB-KW"/>
</dbReference>
<evidence type="ECO:0000256" key="6">
    <source>
        <dbReference type="ARBA" id="ARBA00022853"/>
    </source>
</evidence>
<comment type="caution">
    <text evidence="11">The sequence shown here is derived from an EMBL/GenBank/DDBJ whole genome shotgun (WGS) entry which is preliminary data.</text>
</comment>
<evidence type="ECO:0000256" key="3">
    <source>
        <dbReference type="ARBA" id="ARBA00022723"/>
    </source>
</evidence>
<feature type="domain" description="PHD-type" evidence="10">
    <location>
        <begin position="25"/>
        <end position="75"/>
    </location>
</feature>
<dbReference type="PROSITE" id="PS01359">
    <property type="entry name" value="ZF_PHD_1"/>
    <property type="match status" value="1"/>
</dbReference>
<feature type="region of interest" description="Disordered" evidence="9">
    <location>
        <begin position="1"/>
        <end position="23"/>
    </location>
</feature>
<evidence type="ECO:0000256" key="8">
    <source>
        <dbReference type="PROSITE-ProRule" id="PRU00146"/>
    </source>
</evidence>
<dbReference type="InterPro" id="IPR011011">
    <property type="entry name" value="Znf_FYVE_PHD"/>
</dbReference>
<organism evidence="11 12">
    <name type="scientific">Imshaugia aleurites</name>
    <dbReference type="NCBI Taxonomy" id="172621"/>
    <lineage>
        <taxon>Eukaryota</taxon>
        <taxon>Fungi</taxon>
        <taxon>Dikarya</taxon>
        <taxon>Ascomycota</taxon>
        <taxon>Pezizomycotina</taxon>
        <taxon>Lecanoromycetes</taxon>
        <taxon>OSLEUM clade</taxon>
        <taxon>Lecanoromycetidae</taxon>
        <taxon>Lecanorales</taxon>
        <taxon>Lecanorineae</taxon>
        <taxon>Parmeliaceae</taxon>
        <taxon>Imshaugia</taxon>
    </lineage>
</organism>
<evidence type="ECO:0000256" key="4">
    <source>
        <dbReference type="ARBA" id="ARBA00022771"/>
    </source>
</evidence>
<feature type="compositionally biased region" description="Pro residues" evidence="9">
    <location>
        <begin position="282"/>
        <end position="302"/>
    </location>
</feature>
<name>A0A8H3FMR1_9LECA</name>
<keyword evidence="5" id="KW-0862">Zinc</keyword>
<dbReference type="InterPro" id="IPR001965">
    <property type="entry name" value="Znf_PHD"/>
</dbReference>
<sequence length="405" mass="44127">MSDRQKPSPSNGVLGPTTPEAEEEVYTCTCGTPDTSENWICCDNDHCPIKWHHWECVGLTQEPPGDWLCARCSPTSTKDAEVGKEQQTATTGIVDALARGSESGKVVANKAHVRAKKGIAVKKVLPKKQKAKWILVETDSESGEEHKGSVDAAQDVVIVAEGRRTKYRIPQSKGRLARSRTLRRTSQKAAGVKIKKMMGSEKEDRFEEDAEDFMEIDGEGNENVQTSNGRLRYGRKESDRVPSNITGPIRKTNAKTPHGHHHSSNPSPSLPKRTPTNKTSTPIPPPKLSPQPPNPTPAPSSHPTPTSSPRNPPPDPTHTHTHTHTSLPTALHPRVASSTPPARGAATAIALDIDIDIDIEEQGRTPVIRTVTPDGSSAVDYWSYRTNTRCETPVSAVRSTLPRLL</sequence>
<dbReference type="PANTHER" id="PTHR10333">
    <property type="entry name" value="INHIBITOR OF GROWTH PROTEIN"/>
    <property type="match status" value="1"/>
</dbReference>
<keyword evidence="7" id="KW-0539">Nucleus</keyword>
<dbReference type="EMBL" id="CAJPDT010000046">
    <property type="protein sequence ID" value="CAF9927453.1"/>
    <property type="molecule type" value="Genomic_DNA"/>
</dbReference>
<dbReference type="Proteomes" id="UP000664534">
    <property type="component" value="Unassembled WGS sequence"/>
</dbReference>
<feature type="region of interest" description="Disordered" evidence="9">
    <location>
        <begin position="213"/>
        <end position="343"/>
    </location>
</feature>
<gene>
    <name evidence="11" type="primary">YNG2</name>
    <name evidence="11" type="ORF">IMSHALPRED_007219</name>
</gene>
<evidence type="ECO:0000256" key="9">
    <source>
        <dbReference type="SAM" id="MobiDB-lite"/>
    </source>
</evidence>